<accession>A0A7X0Y4H8</accession>
<feature type="domain" description="Integrase catalytic" evidence="1">
    <location>
        <begin position="2"/>
        <end position="32"/>
    </location>
</feature>
<organism evidence="2 3">
    <name type="scientific">Listeria grandensis</name>
    <dbReference type="NCBI Taxonomy" id="1494963"/>
    <lineage>
        <taxon>Bacteria</taxon>
        <taxon>Bacillati</taxon>
        <taxon>Bacillota</taxon>
        <taxon>Bacilli</taxon>
        <taxon>Bacillales</taxon>
        <taxon>Listeriaceae</taxon>
        <taxon>Listeria</taxon>
    </lineage>
</organism>
<evidence type="ECO:0000313" key="2">
    <source>
        <dbReference type="EMBL" id="MBC1936852.1"/>
    </source>
</evidence>
<protein>
    <submittedName>
        <fullName evidence="2">IS3 family transposase</fullName>
    </submittedName>
</protein>
<dbReference type="InterPro" id="IPR001584">
    <property type="entry name" value="Integrase_cat-core"/>
</dbReference>
<evidence type="ECO:0000313" key="3">
    <source>
        <dbReference type="Proteomes" id="UP000535908"/>
    </source>
</evidence>
<proteinExistence type="predicted"/>
<dbReference type="EMBL" id="JAARWN010000010">
    <property type="protein sequence ID" value="MBC1936852.1"/>
    <property type="molecule type" value="Genomic_DNA"/>
</dbReference>
<dbReference type="AlphaFoldDB" id="A0A7X0Y4H8"/>
<evidence type="ECO:0000259" key="1">
    <source>
        <dbReference type="Pfam" id="PF13333"/>
    </source>
</evidence>
<dbReference type="Pfam" id="PF13333">
    <property type="entry name" value="rve_2"/>
    <property type="match status" value="1"/>
</dbReference>
<comment type="caution">
    <text evidence="2">The sequence shown here is derived from an EMBL/GenBank/DDBJ whole genome shotgun (WGS) entry which is preliminary data.</text>
</comment>
<reference evidence="2 3" key="1">
    <citation type="submission" date="2020-03" db="EMBL/GenBank/DDBJ databases">
        <title>Soil Listeria distribution.</title>
        <authorList>
            <person name="Liao J."/>
            <person name="Wiedmann M."/>
        </authorList>
    </citation>
    <scope>NUCLEOTIDE SEQUENCE [LARGE SCALE GENOMIC DNA]</scope>
    <source>
        <strain evidence="2 3">FSL L7-0741</strain>
    </source>
</reference>
<dbReference type="GO" id="GO:0015074">
    <property type="term" value="P:DNA integration"/>
    <property type="evidence" value="ECO:0007669"/>
    <property type="project" value="InterPro"/>
</dbReference>
<dbReference type="Proteomes" id="UP000535908">
    <property type="component" value="Unassembled WGS sequence"/>
</dbReference>
<sequence length="65" mass="7276">MESSYKTLKRELIHDANFGNPEQAQLEIFKYILRAIEGGSTEEAEAGVEASSSFRLTTKVSVFYS</sequence>
<name>A0A7X0Y4H8_9LIST</name>
<gene>
    <name evidence="2" type="ORF">HCA69_10770</name>
</gene>